<protein>
    <submittedName>
        <fullName evidence="1">Uncharacterized protein</fullName>
    </submittedName>
</protein>
<comment type="caution">
    <text evidence="1">The sequence shown here is derived from an EMBL/GenBank/DDBJ whole genome shotgun (WGS) entry which is preliminary data.</text>
</comment>
<dbReference type="RefSeq" id="WP_066201343.1">
    <property type="nucleotide sequence ID" value="NZ_CBCSAS010000014.1"/>
</dbReference>
<evidence type="ECO:0000313" key="1">
    <source>
        <dbReference type="EMBL" id="OAR04137.1"/>
    </source>
</evidence>
<dbReference type="STRING" id="1484.SA87_06660"/>
<keyword evidence="2" id="KW-1185">Reference proteome</keyword>
<organism evidence="1 2">
    <name type="scientific">Hydrogenibacillus schlegelii</name>
    <name type="common">Bacillus schlegelii</name>
    <dbReference type="NCBI Taxonomy" id="1484"/>
    <lineage>
        <taxon>Bacteria</taxon>
        <taxon>Bacillati</taxon>
        <taxon>Bacillota</taxon>
        <taxon>Bacilli</taxon>
        <taxon>Bacillales</taxon>
        <taxon>Bacillales Family X. Incertae Sedis</taxon>
        <taxon>Hydrogenibacillus</taxon>
    </lineage>
</organism>
<dbReference type="AlphaFoldDB" id="A0A132N9I0"/>
<dbReference type="Proteomes" id="UP000243024">
    <property type="component" value="Unassembled WGS sequence"/>
</dbReference>
<sequence>MVAVGVLALAGAFGTAAARLLAAGASVRLIRRPEALSDVDALVIPSAEPHLLRVTMEREWPAVLERYWASGGRLWAMGPSTLLFVSGGKAASGDDTGVAAGGSSGPAPIGALGGGTVPPLWRHFPLVARPEPLRSPADRSVCFFVRLSLPGVAEDYLAPFLRAPAFPAEAYRDEAGKLRRIGKWGEHIVFLDWDGFWLTAFSPEWADDPAPFVAFVRELEAGARIG</sequence>
<evidence type="ECO:0000313" key="2">
    <source>
        <dbReference type="Proteomes" id="UP000243024"/>
    </source>
</evidence>
<dbReference type="InterPro" id="IPR029062">
    <property type="entry name" value="Class_I_gatase-like"/>
</dbReference>
<reference evidence="1 2" key="1">
    <citation type="submission" date="2015-09" db="EMBL/GenBank/DDBJ databases">
        <title>Draft genome sequence of Hydrogenibacillus schlegelii DSM 2000.</title>
        <authorList>
            <person name="Hemp J."/>
        </authorList>
    </citation>
    <scope>NUCLEOTIDE SEQUENCE [LARGE SCALE GENOMIC DNA]</scope>
    <source>
        <strain evidence="1 2">MA 48</strain>
    </source>
</reference>
<gene>
    <name evidence="1" type="ORF">SA87_06660</name>
</gene>
<proteinExistence type="predicted"/>
<dbReference type="Gene3D" id="3.40.50.880">
    <property type="match status" value="1"/>
</dbReference>
<name>A0A132N9I0_HYDSH</name>
<accession>A0A132N9I0</accession>
<dbReference type="EMBL" id="JXBB01000023">
    <property type="protein sequence ID" value="OAR04137.1"/>
    <property type="molecule type" value="Genomic_DNA"/>
</dbReference>
<dbReference type="SUPFAM" id="SSF52317">
    <property type="entry name" value="Class I glutamine amidotransferase-like"/>
    <property type="match status" value="1"/>
</dbReference>